<dbReference type="GO" id="GO:0016805">
    <property type="term" value="F:dipeptidase activity"/>
    <property type="evidence" value="ECO:0007669"/>
    <property type="project" value="TreeGrafter"/>
</dbReference>
<dbReference type="SUPFAM" id="SSF55031">
    <property type="entry name" value="Bacterial exopeptidase dimerisation domain"/>
    <property type="match status" value="1"/>
</dbReference>
<dbReference type="SUPFAM" id="SSF53187">
    <property type="entry name" value="Zn-dependent exopeptidases"/>
    <property type="match status" value="1"/>
</dbReference>
<dbReference type="PANTHER" id="PTHR30575:SF0">
    <property type="entry name" value="XAA-ARG DIPEPTIDASE"/>
    <property type="match status" value="1"/>
</dbReference>
<reference evidence="3" key="1">
    <citation type="submission" date="2021-03" db="EMBL/GenBank/DDBJ databases">
        <title>Comparative genomics and phylogenomic investigation of the class Geoglossomycetes provide insights into ecological specialization and systematics.</title>
        <authorList>
            <person name="Melie T."/>
            <person name="Pirro S."/>
            <person name="Miller A.N."/>
            <person name="Quandt A."/>
        </authorList>
    </citation>
    <scope>NUCLEOTIDE SEQUENCE</scope>
    <source>
        <strain evidence="3">GBOQ0MN5Z8</strain>
    </source>
</reference>
<keyword evidence="4" id="KW-1185">Reference proteome</keyword>
<protein>
    <recommendedName>
        <fullName evidence="2">Peptidase M20 dimerisation domain-containing protein</fullName>
    </recommendedName>
</protein>
<dbReference type="Gene3D" id="3.30.70.360">
    <property type="match status" value="1"/>
</dbReference>
<dbReference type="EMBL" id="JAGHQL010000198">
    <property type="protein sequence ID" value="KAH0536539.1"/>
    <property type="molecule type" value="Genomic_DNA"/>
</dbReference>
<dbReference type="OrthoDB" id="6119954at2759"/>
<proteinExistence type="inferred from homology"/>
<dbReference type="NCBIfam" id="TIGR01891">
    <property type="entry name" value="amidohydrolases"/>
    <property type="match status" value="1"/>
</dbReference>
<dbReference type="InterPro" id="IPR002933">
    <property type="entry name" value="Peptidase_M20"/>
</dbReference>
<dbReference type="Proteomes" id="UP000698800">
    <property type="component" value="Unassembled WGS sequence"/>
</dbReference>
<dbReference type="Gene3D" id="3.40.630.10">
    <property type="entry name" value="Zn peptidases"/>
    <property type="match status" value="1"/>
</dbReference>
<comment type="caution">
    <text evidence="3">The sequence shown here is derived from an EMBL/GenBank/DDBJ whole genome shotgun (WGS) entry which is preliminary data.</text>
</comment>
<evidence type="ECO:0000256" key="1">
    <source>
        <dbReference type="ARBA" id="ARBA00006247"/>
    </source>
</evidence>
<evidence type="ECO:0000313" key="3">
    <source>
        <dbReference type="EMBL" id="KAH0536539.1"/>
    </source>
</evidence>
<gene>
    <name evidence="3" type="ORF">FGG08_006589</name>
</gene>
<feature type="domain" description="Peptidase M20 dimerisation" evidence="2">
    <location>
        <begin position="228"/>
        <end position="317"/>
    </location>
</feature>
<dbReference type="Pfam" id="PF01546">
    <property type="entry name" value="Peptidase_M20"/>
    <property type="match status" value="1"/>
</dbReference>
<dbReference type="InterPro" id="IPR017439">
    <property type="entry name" value="Amidohydrolase"/>
</dbReference>
<dbReference type="InterPro" id="IPR052030">
    <property type="entry name" value="Peptidase_M20/M20A_hydrolases"/>
</dbReference>
<dbReference type="InterPro" id="IPR036264">
    <property type="entry name" value="Bact_exopeptidase_dim_dom"/>
</dbReference>
<dbReference type="FunFam" id="3.30.70.360:FF:000004">
    <property type="entry name" value="Peptidase M20 domain-containing protein 2"/>
    <property type="match status" value="1"/>
</dbReference>
<organism evidence="3 4">
    <name type="scientific">Glutinoglossum americanum</name>
    <dbReference type="NCBI Taxonomy" id="1670608"/>
    <lineage>
        <taxon>Eukaryota</taxon>
        <taxon>Fungi</taxon>
        <taxon>Dikarya</taxon>
        <taxon>Ascomycota</taxon>
        <taxon>Pezizomycotina</taxon>
        <taxon>Geoglossomycetes</taxon>
        <taxon>Geoglossales</taxon>
        <taxon>Geoglossaceae</taxon>
        <taxon>Glutinoglossum</taxon>
    </lineage>
</organism>
<dbReference type="Pfam" id="PF07687">
    <property type="entry name" value="M20_dimer"/>
    <property type="match status" value="1"/>
</dbReference>
<dbReference type="AlphaFoldDB" id="A0A9P8I351"/>
<sequence>MAGGTTAAPALPLRGRSADPEAGIRARIQESIDRHKNEVMGLNEKVLPADAIWSNPELAWHETTAHDAICGFFDSLGADYKVTRKAYGIDTSFQVEAGTGADTSGKKTRTIVFNAEYDALPNMVPIKGTDPPKYKAAHACGHNLIASASIAAFIACWETLKAAKGTGTIKLLGTPAEESGGGKLRLLAAGAYNAIAACLMVHPGPMYSDKSLAAVSVTSSLASQRIIVDFEGQASHAGLAPWKGKNALDALVISYVSISALRQQLNPSVRVCGIITQGGKAANVIPDHTSAEFSIRAKSRKDLDDLREKIARCFKSGAEGAGCIAKVNETHRAYWDLNVNRVLCDRFTKHMKGFGVNIANTLAEITDDPGAATDQGNVSHYCPAIQPIFAIESGDAVNHNPAFADAAHTPDAFARAIACSKGMAAVGYEVLTSDATAKEVADEFSKSVPQKATALARQFGREPPTQEQIDNLLASPPSPLRKLLDPVDITKEQALGALMAADVFIDGLKGLL</sequence>
<name>A0A9P8I351_9PEZI</name>
<evidence type="ECO:0000313" key="4">
    <source>
        <dbReference type="Proteomes" id="UP000698800"/>
    </source>
</evidence>
<evidence type="ECO:0000259" key="2">
    <source>
        <dbReference type="Pfam" id="PF07687"/>
    </source>
</evidence>
<accession>A0A9P8I351</accession>
<dbReference type="InterPro" id="IPR011650">
    <property type="entry name" value="Peptidase_M20_dimer"/>
</dbReference>
<comment type="similarity">
    <text evidence="1">Belongs to the peptidase M20A family.</text>
</comment>
<dbReference type="PANTHER" id="PTHR30575">
    <property type="entry name" value="PEPTIDASE M20"/>
    <property type="match status" value="1"/>
</dbReference>